<feature type="compositionally biased region" description="Low complexity" evidence="3">
    <location>
        <begin position="156"/>
        <end position="231"/>
    </location>
</feature>
<keyword evidence="7" id="KW-1185">Reference proteome</keyword>
<feature type="region of interest" description="Disordered" evidence="3">
    <location>
        <begin position="156"/>
        <end position="239"/>
    </location>
</feature>
<dbReference type="PANTHER" id="PTHR34883">
    <property type="entry name" value="SERINE-RICH PROTEIN, PUTATIVE-RELATED-RELATED"/>
    <property type="match status" value="1"/>
</dbReference>
<evidence type="ECO:0000256" key="2">
    <source>
        <dbReference type="ARBA" id="ARBA00023008"/>
    </source>
</evidence>
<dbReference type="Pfam" id="PF00127">
    <property type="entry name" value="Copper-bind"/>
    <property type="match status" value="1"/>
</dbReference>
<dbReference type="GO" id="GO:0005507">
    <property type="term" value="F:copper ion binding"/>
    <property type="evidence" value="ECO:0007669"/>
    <property type="project" value="InterPro"/>
</dbReference>
<dbReference type="STRING" id="576137.A0A1L7XUR4"/>
<evidence type="ECO:0000256" key="1">
    <source>
        <dbReference type="ARBA" id="ARBA00022723"/>
    </source>
</evidence>
<keyword evidence="4" id="KW-0732">Signal</keyword>
<feature type="chain" id="PRO_5012024371" description="Blue (type 1) copper domain-containing protein" evidence="4">
    <location>
        <begin position="18"/>
        <end position="258"/>
    </location>
</feature>
<accession>A0A1L7XUR4</accession>
<keyword evidence="2" id="KW-0186">Copper</keyword>
<gene>
    <name evidence="6" type="ORF">PAC_18671</name>
</gene>
<keyword evidence="1" id="KW-0479">Metal-binding</keyword>
<proteinExistence type="predicted"/>
<dbReference type="GO" id="GO:0009055">
    <property type="term" value="F:electron transfer activity"/>
    <property type="evidence" value="ECO:0007669"/>
    <property type="project" value="InterPro"/>
</dbReference>
<dbReference type="EMBL" id="FJOG01000059">
    <property type="protein sequence ID" value="CZR68772.1"/>
    <property type="molecule type" value="Genomic_DNA"/>
</dbReference>
<dbReference type="AlphaFoldDB" id="A0A1L7XUR4"/>
<dbReference type="PANTHER" id="PTHR34883:SF20">
    <property type="entry name" value="PHYTOCYANIN DOMAIN-CONTAINING PROTEIN"/>
    <property type="match status" value="1"/>
</dbReference>
<evidence type="ECO:0000256" key="4">
    <source>
        <dbReference type="SAM" id="SignalP"/>
    </source>
</evidence>
<dbReference type="Proteomes" id="UP000184330">
    <property type="component" value="Unassembled WGS sequence"/>
</dbReference>
<dbReference type="InterPro" id="IPR008972">
    <property type="entry name" value="Cupredoxin"/>
</dbReference>
<evidence type="ECO:0000313" key="6">
    <source>
        <dbReference type="EMBL" id="CZR68772.1"/>
    </source>
</evidence>
<dbReference type="Gene3D" id="2.60.40.420">
    <property type="entry name" value="Cupredoxins - blue copper proteins"/>
    <property type="match status" value="1"/>
</dbReference>
<dbReference type="InterPro" id="IPR052953">
    <property type="entry name" value="Ser-rich/MCO-related"/>
</dbReference>
<evidence type="ECO:0000259" key="5">
    <source>
        <dbReference type="Pfam" id="PF00127"/>
    </source>
</evidence>
<organism evidence="6 7">
    <name type="scientific">Phialocephala subalpina</name>
    <dbReference type="NCBI Taxonomy" id="576137"/>
    <lineage>
        <taxon>Eukaryota</taxon>
        <taxon>Fungi</taxon>
        <taxon>Dikarya</taxon>
        <taxon>Ascomycota</taxon>
        <taxon>Pezizomycotina</taxon>
        <taxon>Leotiomycetes</taxon>
        <taxon>Helotiales</taxon>
        <taxon>Mollisiaceae</taxon>
        <taxon>Phialocephala</taxon>
        <taxon>Phialocephala fortinii species complex</taxon>
    </lineage>
</organism>
<dbReference type="SUPFAM" id="SSF49503">
    <property type="entry name" value="Cupredoxins"/>
    <property type="match status" value="1"/>
</dbReference>
<dbReference type="CDD" id="cd00920">
    <property type="entry name" value="Cupredoxin"/>
    <property type="match status" value="1"/>
</dbReference>
<evidence type="ECO:0000256" key="3">
    <source>
        <dbReference type="SAM" id="MobiDB-lite"/>
    </source>
</evidence>
<reference evidence="6 7" key="1">
    <citation type="submission" date="2016-03" db="EMBL/GenBank/DDBJ databases">
        <authorList>
            <person name="Ploux O."/>
        </authorList>
    </citation>
    <scope>NUCLEOTIDE SEQUENCE [LARGE SCALE GENOMIC DNA]</scope>
    <source>
        <strain evidence="6 7">UAMH 11012</strain>
    </source>
</reference>
<protein>
    <recommendedName>
        <fullName evidence="5">Blue (type 1) copper domain-containing protein</fullName>
    </recommendedName>
</protein>
<sequence>MIRTLVPILTAAVAVNAAVHDIDVGKGSALAFAPDTLTADVGDTLNFHFYSGSGGHSVVSSTFANPCVPDTNAFFSGYIPGDKTGDQTFIVNVTTTDPIWFYCSLGPHCLDGMVGVVNPPSGQTLSDYIDQASKTVIRASAPAAIQGGVLTTITSGSGSVTSTSSMTSTPTMTSMSSVTSMTGSSTSSEPGFSAGTTMPTTTSTSTGTAGSSASTSRATSTSSGVAATSTPSGGGKNREMPIVLGLSVIMAGLVSLMA</sequence>
<dbReference type="OrthoDB" id="2331100at2759"/>
<evidence type="ECO:0000313" key="7">
    <source>
        <dbReference type="Proteomes" id="UP000184330"/>
    </source>
</evidence>
<feature type="domain" description="Blue (type 1) copper" evidence="5">
    <location>
        <begin position="23"/>
        <end position="117"/>
    </location>
</feature>
<feature type="signal peptide" evidence="4">
    <location>
        <begin position="1"/>
        <end position="17"/>
    </location>
</feature>
<dbReference type="InterPro" id="IPR000923">
    <property type="entry name" value="BlueCu_1"/>
</dbReference>
<name>A0A1L7XUR4_9HELO</name>